<keyword evidence="3" id="KW-1185">Reference proteome</keyword>
<dbReference type="Pfam" id="PF01872">
    <property type="entry name" value="RibD_C"/>
    <property type="match status" value="1"/>
</dbReference>
<reference evidence="2 3" key="1">
    <citation type="submission" date="2016-10" db="EMBL/GenBank/DDBJ databases">
        <authorList>
            <person name="de Groot N.N."/>
        </authorList>
    </citation>
    <scope>NUCLEOTIDE SEQUENCE [LARGE SCALE GENOMIC DNA]</scope>
    <source>
        <strain evidence="2 3">CGMCC 4.2023</strain>
    </source>
</reference>
<name>A0A1H6D5Z2_9ACTN</name>
<feature type="domain" description="Bacterial bifunctional deaminase-reductase C-terminal" evidence="1">
    <location>
        <begin position="3"/>
        <end position="185"/>
    </location>
</feature>
<dbReference type="InterPro" id="IPR002734">
    <property type="entry name" value="RibDG_C"/>
</dbReference>
<dbReference type="PANTHER" id="PTHR38011">
    <property type="entry name" value="DIHYDROFOLATE REDUCTASE FAMILY PROTEIN (AFU_ORTHOLOGUE AFUA_8G06820)"/>
    <property type="match status" value="1"/>
</dbReference>
<dbReference type="EMBL" id="FNVU01000012">
    <property type="protein sequence ID" value="SEG80799.1"/>
    <property type="molecule type" value="Genomic_DNA"/>
</dbReference>
<dbReference type="AlphaFoldDB" id="A0A1H6D5Z2"/>
<sequence>MGKIVISSNLSLDGVVQLPTAAGDALGRGDWSTRLAGRDREEWARHEYEEAVGAGALLMGRRTYAWFVERGWATRTGAWADRLRDLPKYVVSSAALAEPAWAGCTVLGGDVPKEVAALRGRVEGDIVVYGSGRLVHTLIEHDLVDELRLMAYPLVIGAGDRLFGATGAVKSLRLTGTRTVGDGLALLTYRSVRDTGEE</sequence>
<dbReference type="OrthoDB" id="3471694at2"/>
<organism evidence="2 3">
    <name type="scientific">Actinacidiphila yanglinensis</name>
    <dbReference type="NCBI Taxonomy" id="310779"/>
    <lineage>
        <taxon>Bacteria</taxon>
        <taxon>Bacillati</taxon>
        <taxon>Actinomycetota</taxon>
        <taxon>Actinomycetes</taxon>
        <taxon>Kitasatosporales</taxon>
        <taxon>Streptomycetaceae</taxon>
        <taxon>Actinacidiphila</taxon>
    </lineage>
</organism>
<proteinExistence type="predicted"/>
<dbReference type="RefSeq" id="WP_103888395.1">
    <property type="nucleotide sequence ID" value="NZ_FNVU01000012.1"/>
</dbReference>
<gene>
    <name evidence="2" type="ORF">SAMN05216223_112103</name>
</gene>
<dbReference type="InterPro" id="IPR024072">
    <property type="entry name" value="DHFR-like_dom_sf"/>
</dbReference>
<dbReference type="GO" id="GO:0009231">
    <property type="term" value="P:riboflavin biosynthetic process"/>
    <property type="evidence" value="ECO:0007669"/>
    <property type="project" value="InterPro"/>
</dbReference>
<protein>
    <submittedName>
        <fullName evidence="2">Dihydrofolate reductase</fullName>
    </submittedName>
</protein>
<dbReference type="Proteomes" id="UP000236754">
    <property type="component" value="Unassembled WGS sequence"/>
</dbReference>
<accession>A0A1H6D5Z2</accession>
<dbReference type="Gene3D" id="3.40.430.10">
    <property type="entry name" value="Dihydrofolate Reductase, subunit A"/>
    <property type="match status" value="1"/>
</dbReference>
<evidence type="ECO:0000259" key="1">
    <source>
        <dbReference type="Pfam" id="PF01872"/>
    </source>
</evidence>
<dbReference type="PANTHER" id="PTHR38011:SF11">
    <property type="entry name" value="2,5-DIAMINO-6-RIBOSYLAMINO-4(3H)-PYRIMIDINONE 5'-PHOSPHATE REDUCTASE"/>
    <property type="match status" value="1"/>
</dbReference>
<evidence type="ECO:0000313" key="2">
    <source>
        <dbReference type="EMBL" id="SEG80799.1"/>
    </source>
</evidence>
<evidence type="ECO:0000313" key="3">
    <source>
        <dbReference type="Proteomes" id="UP000236754"/>
    </source>
</evidence>
<dbReference type="InterPro" id="IPR050765">
    <property type="entry name" value="Riboflavin_Biosynth_HTPR"/>
</dbReference>
<dbReference type="SUPFAM" id="SSF53597">
    <property type="entry name" value="Dihydrofolate reductase-like"/>
    <property type="match status" value="1"/>
</dbReference>
<dbReference type="GO" id="GO:0008703">
    <property type="term" value="F:5-amino-6-(5-phosphoribosylamino)uracil reductase activity"/>
    <property type="evidence" value="ECO:0007669"/>
    <property type="project" value="InterPro"/>
</dbReference>